<evidence type="ECO:0000256" key="10">
    <source>
        <dbReference type="ARBA" id="ARBA00034617"/>
    </source>
</evidence>
<feature type="region of interest" description="Disordered" evidence="12">
    <location>
        <begin position="24"/>
        <end position="48"/>
    </location>
</feature>
<comment type="similarity">
    <text evidence="1 11">Belongs to the helicase family. RecQ subfamily.</text>
</comment>
<dbReference type="InterPro" id="IPR001650">
    <property type="entry name" value="Helicase_C-like"/>
</dbReference>
<dbReference type="PROSITE" id="PS00690">
    <property type="entry name" value="DEAH_ATP_HELICASE"/>
    <property type="match status" value="1"/>
</dbReference>
<feature type="compositionally biased region" description="Basic and acidic residues" evidence="12">
    <location>
        <begin position="37"/>
        <end position="48"/>
    </location>
</feature>
<dbReference type="GO" id="GO:0005524">
    <property type="term" value="F:ATP binding"/>
    <property type="evidence" value="ECO:0007669"/>
    <property type="project" value="UniProtKB-KW"/>
</dbReference>
<keyword evidence="16" id="KW-1185">Reference proteome</keyword>
<dbReference type="InterPro" id="IPR003903">
    <property type="entry name" value="UIM_dom"/>
</dbReference>
<evidence type="ECO:0000256" key="7">
    <source>
        <dbReference type="ARBA" id="ARBA00023125"/>
    </source>
</evidence>
<dbReference type="InterPro" id="IPR002464">
    <property type="entry name" value="DNA/RNA_helicase_DEAH_CS"/>
</dbReference>
<dbReference type="Pfam" id="PF00270">
    <property type="entry name" value="DEAD"/>
    <property type="match status" value="1"/>
</dbReference>
<proteinExistence type="inferred from homology"/>
<dbReference type="GO" id="GO:0003677">
    <property type="term" value="F:DNA binding"/>
    <property type="evidence" value="ECO:0007669"/>
    <property type="project" value="UniProtKB-KW"/>
</dbReference>
<evidence type="ECO:0000256" key="2">
    <source>
        <dbReference type="ARBA" id="ARBA00022723"/>
    </source>
</evidence>
<dbReference type="Proteomes" id="UP000250043">
    <property type="component" value="Unassembled WGS sequence"/>
</dbReference>
<dbReference type="EMBL" id="KV722549">
    <property type="protein sequence ID" value="OCH86014.1"/>
    <property type="molecule type" value="Genomic_DNA"/>
</dbReference>
<keyword evidence="7" id="KW-0238">DNA-binding</keyword>
<dbReference type="GO" id="GO:0005694">
    <property type="term" value="C:chromosome"/>
    <property type="evidence" value="ECO:0007669"/>
    <property type="project" value="TreeGrafter"/>
</dbReference>
<evidence type="ECO:0000256" key="9">
    <source>
        <dbReference type="ARBA" id="ARBA00023242"/>
    </source>
</evidence>
<gene>
    <name evidence="15" type="ORF">OBBRIDRAFT_828568</name>
</gene>
<feature type="domain" description="Helicase ATP-binding" evidence="13">
    <location>
        <begin position="147"/>
        <end position="329"/>
    </location>
</feature>
<dbReference type="AlphaFoldDB" id="A0A8E2AMG4"/>
<dbReference type="InterPro" id="IPR014001">
    <property type="entry name" value="Helicase_ATP-bd"/>
</dbReference>
<feature type="compositionally biased region" description="Low complexity" evidence="12">
    <location>
        <begin position="27"/>
        <end position="36"/>
    </location>
</feature>
<evidence type="ECO:0000256" key="8">
    <source>
        <dbReference type="ARBA" id="ARBA00023235"/>
    </source>
</evidence>
<keyword evidence="2" id="KW-0479">Metal-binding</keyword>
<dbReference type="GO" id="GO:0005634">
    <property type="term" value="C:nucleus"/>
    <property type="evidence" value="ECO:0007669"/>
    <property type="project" value="UniProtKB-SubCell"/>
</dbReference>
<dbReference type="Pfam" id="PF00271">
    <property type="entry name" value="Helicase_C"/>
    <property type="match status" value="1"/>
</dbReference>
<dbReference type="Pfam" id="PF16124">
    <property type="entry name" value="RecQ_Zn_bind"/>
    <property type="match status" value="1"/>
</dbReference>
<evidence type="ECO:0000256" key="3">
    <source>
        <dbReference type="ARBA" id="ARBA00022741"/>
    </source>
</evidence>
<evidence type="ECO:0000259" key="13">
    <source>
        <dbReference type="PROSITE" id="PS51192"/>
    </source>
</evidence>
<dbReference type="PROSITE" id="PS51194">
    <property type="entry name" value="HELICASE_CTER"/>
    <property type="match status" value="1"/>
</dbReference>
<dbReference type="SMART" id="SM00487">
    <property type="entry name" value="DEXDc"/>
    <property type="match status" value="1"/>
</dbReference>
<feature type="compositionally biased region" description="Acidic residues" evidence="12">
    <location>
        <begin position="732"/>
        <end position="741"/>
    </location>
</feature>
<dbReference type="GO" id="GO:0005737">
    <property type="term" value="C:cytoplasm"/>
    <property type="evidence" value="ECO:0007669"/>
    <property type="project" value="TreeGrafter"/>
</dbReference>
<evidence type="ECO:0000256" key="5">
    <source>
        <dbReference type="ARBA" id="ARBA00022806"/>
    </source>
</evidence>
<dbReference type="GO" id="GO:0000724">
    <property type="term" value="P:double-strand break repair via homologous recombination"/>
    <property type="evidence" value="ECO:0007669"/>
    <property type="project" value="TreeGrafter"/>
</dbReference>
<keyword evidence="9 11" id="KW-0539">Nucleus</keyword>
<dbReference type="PANTHER" id="PTHR13710:SF105">
    <property type="entry name" value="ATP-DEPENDENT DNA HELICASE Q1"/>
    <property type="match status" value="1"/>
</dbReference>
<keyword evidence="4 11" id="KW-0378">Hydrolase</keyword>
<dbReference type="NCBIfam" id="TIGR00614">
    <property type="entry name" value="recQ_fam"/>
    <property type="match status" value="1"/>
</dbReference>
<feature type="compositionally biased region" description="Acidic residues" evidence="12">
    <location>
        <begin position="749"/>
        <end position="760"/>
    </location>
</feature>
<dbReference type="GO" id="GO:0016787">
    <property type="term" value="F:hydrolase activity"/>
    <property type="evidence" value="ECO:0007669"/>
    <property type="project" value="UniProtKB-KW"/>
</dbReference>
<evidence type="ECO:0000256" key="1">
    <source>
        <dbReference type="ARBA" id="ARBA00005446"/>
    </source>
</evidence>
<dbReference type="GO" id="GO:0009378">
    <property type="term" value="F:four-way junction helicase activity"/>
    <property type="evidence" value="ECO:0007669"/>
    <property type="project" value="TreeGrafter"/>
</dbReference>
<dbReference type="InterPro" id="IPR027417">
    <property type="entry name" value="P-loop_NTPase"/>
</dbReference>
<dbReference type="GO" id="GO:0043138">
    <property type="term" value="F:3'-5' DNA helicase activity"/>
    <property type="evidence" value="ECO:0007669"/>
    <property type="project" value="UniProtKB-EC"/>
</dbReference>
<feature type="region of interest" description="Disordered" evidence="12">
    <location>
        <begin position="698"/>
        <end position="802"/>
    </location>
</feature>
<dbReference type="Gene3D" id="1.10.10.10">
    <property type="entry name" value="Winged helix-like DNA-binding domain superfamily/Winged helix DNA-binding domain"/>
    <property type="match status" value="1"/>
</dbReference>
<name>A0A8E2AMG4_9APHY</name>
<dbReference type="GO" id="GO:0046872">
    <property type="term" value="F:metal ion binding"/>
    <property type="evidence" value="ECO:0007669"/>
    <property type="project" value="UniProtKB-KW"/>
</dbReference>
<evidence type="ECO:0000256" key="11">
    <source>
        <dbReference type="RuleBase" id="RU364117"/>
    </source>
</evidence>
<dbReference type="PROSITE" id="PS50330">
    <property type="entry name" value="UIM"/>
    <property type="match status" value="1"/>
</dbReference>
<dbReference type="OrthoDB" id="10261556at2759"/>
<dbReference type="PANTHER" id="PTHR13710">
    <property type="entry name" value="DNA HELICASE RECQ FAMILY MEMBER"/>
    <property type="match status" value="1"/>
</dbReference>
<accession>A0A8E2AMG4</accession>
<comment type="subcellular location">
    <subcellularLocation>
        <location evidence="11">Nucleus</location>
    </subcellularLocation>
</comment>
<keyword evidence="8" id="KW-0413">Isomerase</keyword>
<dbReference type="SMART" id="SM00490">
    <property type="entry name" value="HELICc"/>
    <property type="match status" value="1"/>
</dbReference>
<keyword evidence="3 11" id="KW-0547">Nucleotide-binding</keyword>
<dbReference type="PROSITE" id="PS51192">
    <property type="entry name" value="HELICASE_ATP_BIND_1"/>
    <property type="match status" value="1"/>
</dbReference>
<reference evidence="15 16" key="1">
    <citation type="submission" date="2016-07" db="EMBL/GenBank/DDBJ databases">
        <title>Draft genome of the white-rot fungus Obba rivulosa 3A-2.</title>
        <authorList>
            <consortium name="DOE Joint Genome Institute"/>
            <person name="Miettinen O."/>
            <person name="Riley R."/>
            <person name="Acob R."/>
            <person name="Barry K."/>
            <person name="Cullen D."/>
            <person name="De Vries R."/>
            <person name="Hainaut M."/>
            <person name="Hatakka A."/>
            <person name="Henrissat B."/>
            <person name="Hilden K."/>
            <person name="Kuo R."/>
            <person name="Labutti K."/>
            <person name="Lipzen A."/>
            <person name="Makela M.R."/>
            <person name="Sandor L."/>
            <person name="Spatafora J.W."/>
            <person name="Grigoriev I.V."/>
            <person name="Hibbett D.S."/>
        </authorList>
    </citation>
    <scope>NUCLEOTIDE SEQUENCE [LARGE SCALE GENOMIC DNA]</scope>
    <source>
        <strain evidence="15 16">3A-2</strain>
    </source>
</reference>
<evidence type="ECO:0000313" key="16">
    <source>
        <dbReference type="Proteomes" id="UP000250043"/>
    </source>
</evidence>
<dbReference type="CDD" id="cd18794">
    <property type="entry name" value="SF2_C_RecQ"/>
    <property type="match status" value="1"/>
</dbReference>
<keyword evidence="5 11" id="KW-0347">Helicase</keyword>
<feature type="domain" description="Helicase C-terminal" evidence="14">
    <location>
        <begin position="368"/>
        <end position="518"/>
    </location>
</feature>
<evidence type="ECO:0000256" key="4">
    <source>
        <dbReference type="ARBA" id="ARBA00022801"/>
    </source>
</evidence>
<sequence length="802" mass="88993">MHEDPVLSDDDQLAEVLELSAREYEQSQRSSAFRSSDSARNRTNAESDLRNRLSSIRAEIASIDDEILRLQVLRATLDEEKEDVIQSLRVGQSSTGPIDPVGNSKGKGRQYATVDYTAQFDWSGSLKAKMTSIFGIEKFRLCQEGVCNANMDRRDVFCIMPTGGGKSLTYQLPALLTPGCTLVISPLLALIDDQVESLRELGVEVIKITSTISGAEQKEAMRSLATMAKGDKSGKPEVKLCYVTPEKVVKNKSFLALIQKLDEARKLARFVIDEAHCVSEQGHDFRPDYRALSCLRLTCPLVPILALSATCPPIVRDDVLSILRMKHTVEGESAGPTGTVFFSSPLYRKNLHYTVLPKPSDSEKVIQTIKEYILEHHPNHTGIIYCLSKKETETVAAKLYASSNGMIKTGYYHADLPPEKRAQLHKQWRLGTVKVVCATIAFGLGIDKKEVRFVLHHSISKSLDHYYQESGRAGRDGQDADCVLYYRPQDANRLMSLTWNDKVQGKLHDMVRFAQELEECRKIQFAKYFSASSNLSMSSWTTEEADVLAPCGHCDNCKRDSDSFVRRNVTLAAWKVVQIAVAVKECAGRVTMAQRSSATSREAQEAATSPSSKESAELDLEELVGGKIDLSREETEVLCVHLLISGYLKETFQATAYTINVYFAPGPLALQLTRLSQQGVVQGKGPKITCSFNKKSRRAVTAKKAGNPDSRQMKLPGSTPNTPRSKRSIPVVEDESNDEDSTYSIVEPSDIETDDDEEDAGTSGWQFSLRESLTEDPRKRRKANSRAGPSFASDDQVIELSD</sequence>
<dbReference type="InterPro" id="IPR036388">
    <property type="entry name" value="WH-like_DNA-bd_sf"/>
</dbReference>
<evidence type="ECO:0000313" key="15">
    <source>
        <dbReference type="EMBL" id="OCH86014.1"/>
    </source>
</evidence>
<dbReference type="InterPro" id="IPR032284">
    <property type="entry name" value="RecQ_Zn-bd"/>
</dbReference>
<organism evidence="15 16">
    <name type="scientific">Obba rivulosa</name>
    <dbReference type="NCBI Taxonomy" id="1052685"/>
    <lineage>
        <taxon>Eukaryota</taxon>
        <taxon>Fungi</taxon>
        <taxon>Dikarya</taxon>
        <taxon>Basidiomycota</taxon>
        <taxon>Agaricomycotina</taxon>
        <taxon>Agaricomycetes</taxon>
        <taxon>Polyporales</taxon>
        <taxon>Gelatoporiaceae</taxon>
        <taxon>Obba</taxon>
    </lineage>
</organism>
<dbReference type="FunFam" id="3.40.50.300:FF:001456">
    <property type="entry name" value="ATP-dependent DNA helicase"/>
    <property type="match status" value="1"/>
</dbReference>
<dbReference type="InterPro" id="IPR004589">
    <property type="entry name" value="DNA_helicase_ATP-dep_RecQ"/>
</dbReference>
<dbReference type="InterPro" id="IPR011545">
    <property type="entry name" value="DEAD/DEAH_box_helicase_dom"/>
</dbReference>
<evidence type="ECO:0000256" key="6">
    <source>
        <dbReference type="ARBA" id="ARBA00022840"/>
    </source>
</evidence>
<evidence type="ECO:0000259" key="14">
    <source>
        <dbReference type="PROSITE" id="PS51194"/>
    </source>
</evidence>
<comment type="catalytic activity">
    <reaction evidence="11">
        <text>ATP + H2O = ADP + phosphate + H(+)</text>
        <dbReference type="Rhea" id="RHEA:13065"/>
        <dbReference type="ChEBI" id="CHEBI:15377"/>
        <dbReference type="ChEBI" id="CHEBI:15378"/>
        <dbReference type="ChEBI" id="CHEBI:30616"/>
        <dbReference type="ChEBI" id="CHEBI:43474"/>
        <dbReference type="ChEBI" id="CHEBI:456216"/>
    </reaction>
</comment>
<dbReference type="SUPFAM" id="SSF52540">
    <property type="entry name" value="P-loop containing nucleoside triphosphate hydrolases"/>
    <property type="match status" value="1"/>
</dbReference>
<dbReference type="EC" id="5.6.2.4" evidence="11"/>
<keyword evidence="6 11" id="KW-0067">ATP-binding</keyword>
<feature type="region of interest" description="Disordered" evidence="12">
    <location>
        <begin position="597"/>
        <end position="617"/>
    </location>
</feature>
<comment type="catalytic activity">
    <reaction evidence="10 11">
        <text>Couples ATP hydrolysis with the unwinding of duplex DNA by translocating in the 3'-5' direction.</text>
        <dbReference type="EC" id="5.6.2.4"/>
    </reaction>
</comment>
<evidence type="ECO:0000256" key="12">
    <source>
        <dbReference type="SAM" id="MobiDB-lite"/>
    </source>
</evidence>
<protein>
    <recommendedName>
        <fullName evidence="11">ATP-dependent DNA helicase</fullName>
        <ecNumber evidence="11">5.6.2.4</ecNumber>
    </recommendedName>
</protein>
<dbReference type="CDD" id="cd17920">
    <property type="entry name" value="DEXHc_RecQ"/>
    <property type="match status" value="1"/>
</dbReference>
<dbReference type="Gene3D" id="3.40.50.300">
    <property type="entry name" value="P-loop containing nucleotide triphosphate hydrolases"/>
    <property type="match status" value="2"/>
</dbReference>
<feature type="compositionally biased region" description="Polar residues" evidence="12">
    <location>
        <begin position="597"/>
        <end position="613"/>
    </location>
</feature>